<reference evidence="2 3" key="1">
    <citation type="submission" date="2019-03" db="EMBL/GenBank/DDBJ databases">
        <title>Metabolic potential of uncultured bacteria and archaea associated with petroleum seepage in deep-sea sediments.</title>
        <authorList>
            <person name="Dong X."/>
            <person name="Hubert C."/>
        </authorList>
    </citation>
    <scope>NUCLEOTIDE SEQUENCE [LARGE SCALE GENOMIC DNA]</scope>
    <source>
        <strain evidence="2">E44_bin18</strain>
    </source>
</reference>
<dbReference type="InterPro" id="IPR001753">
    <property type="entry name" value="Enoyl-CoA_hydra/iso"/>
</dbReference>
<dbReference type="PANTHER" id="PTHR42964:SF1">
    <property type="entry name" value="POLYKETIDE BIOSYNTHESIS ENOYL-COA HYDRATASE PKSH-RELATED"/>
    <property type="match status" value="1"/>
</dbReference>
<dbReference type="InterPro" id="IPR029045">
    <property type="entry name" value="ClpP/crotonase-like_dom_sf"/>
</dbReference>
<dbReference type="InterPro" id="IPR051683">
    <property type="entry name" value="Enoyl-CoA_Hydratase/Isomerase"/>
</dbReference>
<accession>A0A523UZ40</accession>
<name>A0A523UZ40_UNCT6</name>
<comment type="caution">
    <text evidence="2">The sequence shown here is derived from an EMBL/GenBank/DDBJ whole genome shotgun (WGS) entry which is preliminary data.</text>
</comment>
<protein>
    <submittedName>
        <fullName evidence="2">Enoyl-CoA hydratase/isomerase family protein</fullName>
    </submittedName>
</protein>
<dbReference type="EMBL" id="SOJN01000007">
    <property type="protein sequence ID" value="TET47804.1"/>
    <property type="molecule type" value="Genomic_DNA"/>
</dbReference>
<dbReference type="Gene3D" id="1.10.12.10">
    <property type="entry name" value="Lyase 2-enoyl-coa Hydratase, Chain A, domain 2"/>
    <property type="match status" value="1"/>
</dbReference>
<comment type="similarity">
    <text evidence="1">Belongs to the enoyl-CoA hydratase/isomerase family.</text>
</comment>
<dbReference type="Gene3D" id="3.90.226.10">
    <property type="entry name" value="2-enoyl-CoA Hydratase, Chain A, domain 1"/>
    <property type="match status" value="1"/>
</dbReference>
<keyword evidence="2" id="KW-0413">Isomerase</keyword>
<gene>
    <name evidence="2" type="ORF">E3J62_00260</name>
</gene>
<dbReference type="AlphaFoldDB" id="A0A523UZ40"/>
<dbReference type="SUPFAM" id="SSF52096">
    <property type="entry name" value="ClpP/crotonase"/>
    <property type="match status" value="1"/>
</dbReference>
<dbReference type="CDD" id="cd06558">
    <property type="entry name" value="crotonase-like"/>
    <property type="match status" value="1"/>
</dbReference>
<organism evidence="2 3">
    <name type="scientific">candidate division TA06 bacterium</name>
    <dbReference type="NCBI Taxonomy" id="2250710"/>
    <lineage>
        <taxon>Bacteria</taxon>
        <taxon>Bacteria division TA06</taxon>
    </lineage>
</organism>
<dbReference type="Proteomes" id="UP000315525">
    <property type="component" value="Unassembled WGS sequence"/>
</dbReference>
<dbReference type="InterPro" id="IPR014748">
    <property type="entry name" value="Enoyl-CoA_hydra_C"/>
</dbReference>
<evidence type="ECO:0000313" key="2">
    <source>
        <dbReference type="EMBL" id="TET47804.1"/>
    </source>
</evidence>
<sequence>MTTSLACSGCEGGELESQTIVVSFEGPVARVTLNRPEVHNAFNSEMFQDLDRAFDEIGEREDTRVVVLTGEGKSFCAGADLNWMKRVKEMTFEESVQDSLVLSELLYKMYSFPRPTIARVNGAAIGGGTGFVCVCDIAVASDKAKFSFSEVKLGLVPACISPYAVRRIGESRARRFFLSGERLSAELAREAGLVNFVVKHDELDDFINGLIEQIVTSGPCALSACKRLIEGVSSMTLNSAKRFTAEVLAELRKGEEGQEGMAAFLEKRKPDWLEEK</sequence>
<proteinExistence type="inferred from homology"/>
<dbReference type="GO" id="GO:0016853">
    <property type="term" value="F:isomerase activity"/>
    <property type="evidence" value="ECO:0007669"/>
    <property type="project" value="UniProtKB-KW"/>
</dbReference>
<dbReference type="PANTHER" id="PTHR42964">
    <property type="entry name" value="ENOYL-COA HYDRATASE"/>
    <property type="match status" value="1"/>
</dbReference>
<dbReference type="Pfam" id="PF00378">
    <property type="entry name" value="ECH_1"/>
    <property type="match status" value="1"/>
</dbReference>
<evidence type="ECO:0000313" key="3">
    <source>
        <dbReference type="Proteomes" id="UP000315525"/>
    </source>
</evidence>
<evidence type="ECO:0000256" key="1">
    <source>
        <dbReference type="ARBA" id="ARBA00005254"/>
    </source>
</evidence>